<proteinExistence type="inferred from homology"/>
<evidence type="ECO:0000313" key="17">
    <source>
        <dbReference type="EMBL" id="ALO77107.1"/>
    </source>
</evidence>
<accession>A0A0S2MQW3</accession>
<feature type="transmembrane region" description="Helical" evidence="16">
    <location>
        <begin position="21"/>
        <end position="42"/>
    </location>
</feature>
<evidence type="ECO:0000256" key="11">
    <source>
        <dbReference type="ARBA" id="ARBA00023027"/>
    </source>
</evidence>
<keyword evidence="8" id="KW-1278">Translocase</keyword>
<keyword evidence="9" id="KW-0249">Electron transport</keyword>
<feature type="transmembrane region" description="Helical" evidence="16">
    <location>
        <begin position="136"/>
        <end position="158"/>
    </location>
</feature>
<keyword evidence="11" id="KW-0520">NAD</keyword>
<sequence length="168" mass="19659">MTEMMLTTMLMLAIMMPWFNHPLSVGMLILIQTIMVALITGFYSMNFWFSYIIFLVMIGGLLILFIYMTSIASNEKFSYSSTMMKITMMYMLMTMLLMKMTDKFMMNQETVMDNFKMNDINMFSLTLNKFINFPTASILMMIIIYLFVTLIAVVKIVYISKGPLRQKN</sequence>
<keyword evidence="13 16" id="KW-0472">Membrane</keyword>
<evidence type="ECO:0000256" key="7">
    <source>
        <dbReference type="ARBA" id="ARBA00022692"/>
    </source>
</evidence>
<name>A0A0S2MQW3_9COLE</name>
<evidence type="ECO:0000256" key="16">
    <source>
        <dbReference type="SAM" id="Phobius"/>
    </source>
</evidence>
<evidence type="ECO:0000256" key="4">
    <source>
        <dbReference type="ARBA" id="ARBA00021095"/>
    </source>
</evidence>
<evidence type="ECO:0000256" key="2">
    <source>
        <dbReference type="ARBA" id="ARBA00005698"/>
    </source>
</evidence>
<organism evidence="17">
    <name type="scientific">Eurypogon sp. EUR01</name>
    <dbReference type="NCBI Taxonomy" id="1205553"/>
    <lineage>
        <taxon>Eukaryota</taxon>
        <taxon>Metazoa</taxon>
        <taxon>Ecdysozoa</taxon>
        <taxon>Arthropoda</taxon>
        <taxon>Hexapoda</taxon>
        <taxon>Insecta</taxon>
        <taxon>Pterygota</taxon>
        <taxon>Neoptera</taxon>
        <taxon>Endopterygota</taxon>
        <taxon>Coleoptera</taxon>
        <taxon>Polyphaga</taxon>
        <taxon>Elateriformia</taxon>
        <taxon>Elateroidea</taxon>
        <taxon>Artematopodidae</taxon>
        <taxon>Eurypogon</taxon>
    </lineage>
</organism>
<dbReference type="PANTHER" id="PTHR11435:SF1">
    <property type="entry name" value="NADH-UBIQUINONE OXIDOREDUCTASE CHAIN 6"/>
    <property type="match status" value="1"/>
</dbReference>
<dbReference type="PANTHER" id="PTHR11435">
    <property type="entry name" value="NADH UBIQUINONE OXIDOREDUCTASE SUBUNIT ND6"/>
    <property type="match status" value="1"/>
</dbReference>
<gene>
    <name evidence="17" type="primary">nad6</name>
</gene>
<evidence type="ECO:0000256" key="5">
    <source>
        <dbReference type="ARBA" id="ARBA00022448"/>
    </source>
</evidence>
<evidence type="ECO:0000256" key="8">
    <source>
        <dbReference type="ARBA" id="ARBA00022967"/>
    </source>
</evidence>
<feature type="transmembrane region" description="Helical" evidence="16">
    <location>
        <begin position="79"/>
        <end position="98"/>
    </location>
</feature>
<evidence type="ECO:0000256" key="12">
    <source>
        <dbReference type="ARBA" id="ARBA00023128"/>
    </source>
</evidence>
<keyword evidence="7 16" id="KW-0812">Transmembrane</keyword>
<evidence type="ECO:0000256" key="13">
    <source>
        <dbReference type="ARBA" id="ARBA00023136"/>
    </source>
</evidence>
<keyword evidence="6" id="KW-0679">Respiratory chain</keyword>
<evidence type="ECO:0000256" key="1">
    <source>
        <dbReference type="ARBA" id="ARBA00004225"/>
    </source>
</evidence>
<evidence type="ECO:0000256" key="6">
    <source>
        <dbReference type="ARBA" id="ARBA00022660"/>
    </source>
</evidence>
<comment type="subcellular location">
    <subcellularLocation>
        <location evidence="1">Mitochondrion membrane</location>
        <topology evidence="1">Multi-pass membrane protein</topology>
    </subcellularLocation>
</comment>
<dbReference type="AlphaFoldDB" id="A0A0S2MQW3"/>
<evidence type="ECO:0000256" key="3">
    <source>
        <dbReference type="ARBA" id="ARBA00012944"/>
    </source>
</evidence>
<keyword evidence="10 16" id="KW-1133">Transmembrane helix</keyword>
<dbReference type="GO" id="GO:0008137">
    <property type="term" value="F:NADH dehydrogenase (ubiquinone) activity"/>
    <property type="evidence" value="ECO:0007669"/>
    <property type="project" value="UniProtKB-EC"/>
</dbReference>
<reference evidence="17" key="1">
    <citation type="submission" date="2012-06" db="EMBL/GenBank/DDBJ databases">
        <title>Mitogenomics of the Coleoptera under dense taxon sampling.</title>
        <authorList>
            <person name="Timmermans M.J.T.N."/>
            <person name="Lim J."/>
            <person name="Dodsworth S."/>
            <person name="Haran J."/>
            <person name="Ahrens D."/>
            <person name="Bocak L."/>
            <person name="London A."/>
            <person name="Culverwell L."/>
            <person name="Vogler A.P."/>
        </authorList>
    </citation>
    <scope>NUCLEOTIDE SEQUENCE</scope>
</reference>
<comment type="catalytic activity">
    <reaction evidence="15">
        <text>a ubiquinone + NADH + 5 H(+)(in) = a ubiquinol + NAD(+) + 4 H(+)(out)</text>
        <dbReference type="Rhea" id="RHEA:29091"/>
        <dbReference type="Rhea" id="RHEA-COMP:9565"/>
        <dbReference type="Rhea" id="RHEA-COMP:9566"/>
        <dbReference type="ChEBI" id="CHEBI:15378"/>
        <dbReference type="ChEBI" id="CHEBI:16389"/>
        <dbReference type="ChEBI" id="CHEBI:17976"/>
        <dbReference type="ChEBI" id="CHEBI:57540"/>
        <dbReference type="ChEBI" id="CHEBI:57945"/>
        <dbReference type="EC" id="7.1.1.2"/>
    </reaction>
</comment>
<dbReference type="GO" id="GO:0031966">
    <property type="term" value="C:mitochondrial membrane"/>
    <property type="evidence" value="ECO:0007669"/>
    <property type="project" value="UniProtKB-SubCell"/>
</dbReference>
<keyword evidence="12 17" id="KW-0496">Mitochondrion</keyword>
<geneLocation type="mitochondrion" evidence="17"/>
<keyword evidence="5" id="KW-0813">Transport</keyword>
<evidence type="ECO:0000256" key="9">
    <source>
        <dbReference type="ARBA" id="ARBA00022982"/>
    </source>
</evidence>
<dbReference type="InterPro" id="IPR050269">
    <property type="entry name" value="ComplexI_Subunit6"/>
</dbReference>
<dbReference type="EC" id="7.1.1.2" evidence="3"/>
<feature type="transmembrane region" description="Helical" evidence="16">
    <location>
        <begin position="48"/>
        <end position="67"/>
    </location>
</feature>
<evidence type="ECO:0000256" key="10">
    <source>
        <dbReference type="ARBA" id="ARBA00022989"/>
    </source>
</evidence>
<dbReference type="EMBL" id="JX412809">
    <property type="protein sequence ID" value="ALO77107.1"/>
    <property type="molecule type" value="Genomic_DNA"/>
</dbReference>
<evidence type="ECO:0000256" key="14">
    <source>
        <dbReference type="ARBA" id="ARBA00031019"/>
    </source>
</evidence>
<evidence type="ECO:0000256" key="15">
    <source>
        <dbReference type="ARBA" id="ARBA00049551"/>
    </source>
</evidence>
<protein>
    <recommendedName>
        <fullName evidence="4">NADH-ubiquinone oxidoreductase chain 6</fullName>
        <ecNumber evidence="3">7.1.1.2</ecNumber>
    </recommendedName>
    <alternativeName>
        <fullName evidence="14">NADH dehydrogenase subunit 6</fullName>
    </alternativeName>
</protein>
<comment type="similarity">
    <text evidence="2">Belongs to the complex I subunit 6 family.</text>
</comment>